<feature type="region of interest" description="Disordered" evidence="2">
    <location>
        <begin position="283"/>
        <end position="345"/>
    </location>
</feature>
<sequence length="425" mass="44198">MQTLQSSREHIPPHQIWLTAPEASSGVAPPLCPLHFSHSIFHFLAGPSASLVHMSFPSVNRLAVPSPDPVDVLVAGSEGNTMVVVASRASSPLSVLTEPQDSVMVSPTGSPLSSAPKDSGPLFVNLDAEGIPGLPAGVADDYQPMIEGDTPGILGRLLAVYQSLGGELDWQVVNGVYQLRNITSNNHQVAALGQCLGVTAPSGGECARCIRGAGVFASCRVASFVDGASKGVVLSLGACMCCHFAGVSHKCSLRSAYPAWVLAALRVHAPDFPGQVPSPVVPQAVPSPITPPRAAPPRATRSSSGRSSRFVGRLSRRLVPPPSPSPLASVGDGGTEDEEGSGVSSGVGVGRYSSVLTRDLFDAGAGARLAVELRLRRELAQLQLNVQLVQQDLSGLESLRRREEVASALPGGEIDPCWADFVADV</sequence>
<dbReference type="EMBL" id="CP060778">
    <property type="protein sequence ID" value="QQK46353.1"/>
    <property type="molecule type" value="Genomic_DNA"/>
</dbReference>
<dbReference type="InterPro" id="IPR022190">
    <property type="entry name" value="DUF3716"/>
</dbReference>
<reference evidence="3 4" key="1">
    <citation type="submission" date="2020-08" db="EMBL/GenBank/DDBJ databases">
        <title>The completed genome sequence of the pathogenic ascomycete fungus Penicillium digitatum.</title>
        <authorList>
            <person name="Wang M."/>
        </authorList>
    </citation>
    <scope>NUCLEOTIDE SEQUENCE [LARGE SCALE GENOMIC DNA]</scope>
    <source>
        <strain evidence="3 4">PdW03</strain>
    </source>
</reference>
<organism evidence="3 4">
    <name type="scientific">Penicillium digitatum</name>
    <name type="common">Green mold</name>
    <dbReference type="NCBI Taxonomy" id="36651"/>
    <lineage>
        <taxon>Eukaryota</taxon>
        <taxon>Fungi</taxon>
        <taxon>Dikarya</taxon>
        <taxon>Ascomycota</taxon>
        <taxon>Pezizomycotina</taxon>
        <taxon>Eurotiomycetes</taxon>
        <taxon>Eurotiomycetidae</taxon>
        <taxon>Eurotiales</taxon>
        <taxon>Aspergillaceae</taxon>
        <taxon>Penicillium</taxon>
    </lineage>
</organism>
<proteinExistence type="predicted"/>
<feature type="compositionally biased region" description="Low complexity" evidence="2">
    <location>
        <begin position="296"/>
        <end position="313"/>
    </location>
</feature>
<dbReference type="GeneID" id="26232588"/>
<keyword evidence="1" id="KW-0175">Coiled coil</keyword>
<dbReference type="RefSeq" id="XP_014535261.2">
    <property type="nucleotide sequence ID" value="XM_014679775.2"/>
</dbReference>
<evidence type="ECO:0000313" key="4">
    <source>
        <dbReference type="Proteomes" id="UP000595662"/>
    </source>
</evidence>
<dbReference type="VEuPathDB" id="FungiDB:PDIP_42700"/>
<evidence type="ECO:0000256" key="1">
    <source>
        <dbReference type="SAM" id="Coils"/>
    </source>
</evidence>
<feature type="coiled-coil region" evidence="1">
    <location>
        <begin position="372"/>
        <end position="399"/>
    </location>
</feature>
<dbReference type="AlphaFoldDB" id="A0A7T6XS18"/>
<evidence type="ECO:0000313" key="3">
    <source>
        <dbReference type="EMBL" id="QQK46353.1"/>
    </source>
</evidence>
<dbReference type="Pfam" id="PF12511">
    <property type="entry name" value="DUF3716"/>
    <property type="match status" value="1"/>
</dbReference>
<gene>
    <name evidence="3" type="ORF">Pdw03_1251</name>
</gene>
<accession>A0A7T6XS18</accession>
<name>A0A7T6XS18_PENDI</name>
<dbReference type="KEGG" id="pdp:PDIP_42700"/>
<evidence type="ECO:0000256" key="2">
    <source>
        <dbReference type="SAM" id="MobiDB-lite"/>
    </source>
</evidence>
<dbReference type="Proteomes" id="UP000595662">
    <property type="component" value="Chromosome 5"/>
</dbReference>
<protein>
    <submittedName>
        <fullName evidence="3">Uncharacterized protein</fullName>
    </submittedName>
</protein>